<dbReference type="GO" id="GO:0008168">
    <property type="term" value="F:methyltransferase activity"/>
    <property type="evidence" value="ECO:0007669"/>
    <property type="project" value="UniProtKB-KW"/>
</dbReference>
<reference evidence="2 3" key="1">
    <citation type="journal article" date="2020" name="Nature">
        <title>Bacterial chemolithoautotrophy via manganese oxidation.</title>
        <authorList>
            <person name="Yu H."/>
            <person name="Leadbetter J.R."/>
        </authorList>
    </citation>
    <scope>NUCLEOTIDE SEQUENCE [LARGE SCALE GENOMIC DNA]</scope>
    <source>
        <strain evidence="2 3">Mn-1</strain>
    </source>
</reference>
<keyword evidence="3" id="KW-1185">Reference proteome</keyword>
<evidence type="ECO:0000259" key="1">
    <source>
        <dbReference type="Pfam" id="PF13649"/>
    </source>
</evidence>
<dbReference type="GO" id="GO:0032259">
    <property type="term" value="P:methylation"/>
    <property type="evidence" value="ECO:0007669"/>
    <property type="project" value="UniProtKB-KW"/>
</dbReference>
<dbReference type="InterPro" id="IPR029063">
    <property type="entry name" value="SAM-dependent_MTases_sf"/>
</dbReference>
<dbReference type="RefSeq" id="WP_168059316.1">
    <property type="nucleotide sequence ID" value="NZ_VTOW01000002.1"/>
</dbReference>
<dbReference type="AlphaFoldDB" id="A0A7X6IAZ0"/>
<evidence type="ECO:0000313" key="3">
    <source>
        <dbReference type="Proteomes" id="UP000534783"/>
    </source>
</evidence>
<dbReference type="SUPFAM" id="SSF53335">
    <property type="entry name" value="S-adenosyl-L-methionine-dependent methyltransferases"/>
    <property type="match status" value="1"/>
</dbReference>
<gene>
    <name evidence="2" type="ORF">MNODULE_09500</name>
</gene>
<keyword evidence="2" id="KW-0808">Transferase</keyword>
<evidence type="ECO:0000313" key="2">
    <source>
        <dbReference type="EMBL" id="NKE70971.1"/>
    </source>
</evidence>
<dbReference type="Pfam" id="PF13649">
    <property type="entry name" value="Methyltransf_25"/>
    <property type="match status" value="1"/>
</dbReference>
<sequence>MDKYPAKMRYQDVGYAGHYDGARYQTRWAQFKNKQTHQTLMKALAFLKPGSTIIDLPCGTGRFGAFLSGLGFRWIGSDISAQMMAKSQEKVKGNDRVLGHIRSDAEILPFRDKSVDCFLSIRFLPHLPPDVKQNALKEMARVSRQWLIIDHTYRNPYKAFWRDIGTKIGVGSGGKKRPTKEEVFQEIERAGLRIHRVFPVSRFFSDNMLLLCSKV</sequence>
<dbReference type="Gene3D" id="3.40.50.150">
    <property type="entry name" value="Vaccinia Virus protein VP39"/>
    <property type="match status" value="1"/>
</dbReference>
<dbReference type="PANTHER" id="PTHR43591">
    <property type="entry name" value="METHYLTRANSFERASE"/>
    <property type="match status" value="1"/>
</dbReference>
<accession>A0A7X6IAZ0</accession>
<comment type="caution">
    <text evidence="2">The sequence shown here is derived from an EMBL/GenBank/DDBJ whole genome shotgun (WGS) entry which is preliminary data.</text>
</comment>
<name>A0A7X6IAZ0_9BACT</name>
<protein>
    <submittedName>
        <fullName evidence="2">Methyltransferase domain-containing protein</fullName>
    </submittedName>
</protein>
<proteinExistence type="predicted"/>
<organism evidence="2 3">
    <name type="scientific">Candidatus Manganitrophus noduliformans</name>
    <dbReference type="NCBI Taxonomy" id="2606439"/>
    <lineage>
        <taxon>Bacteria</taxon>
        <taxon>Pseudomonadati</taxon>
        <taxon>Nitrospirota</taxon>
        <taxon>Nitrospiria</taxon>
        <taxon>Candidatus Troglogloeales</taxon>
        <taxon>Candidatus Manganitrophaceae</taxon>
        <taxon>Candidatus Manganitrophus</taxon>
    </lineage>
</organism>
<dbReference type="EMBL" id="VTOW01000002">
    <property type="protein sequence ID" value="NKE70971.1"/>
    <property type="molecule type" value="Genomic_DNA"/>
</dbReference>
<dbReference type="Proteomes" id="UP000534783">
    <property type="component" value="Unassembled WGS sequence"/>
</dbReference>
<feature type="domain" description="Methyltransferase" evidence="1">
    <location>
        <begin position="53"/>
        <end position="144"/>
    </location>
</feature>
<dbReference type="CDD" id="cd02440">
    <property type="entry name" value="AdoMet_MTases"/>
    <property type="match status" value="1"/>
</dbReference>
<keyword evidence="2" id="KW-0489">Methyltransferase</keyword>
<dbReference type="InterPro" id="IPR041698">
    <property type="entry name" value="Methyltransf_25"/>
</dbReference>
<dbReference type="PANTHER" id="PTHR43591:SF24">
    <property type="entry name" value="2-METHOXY-6-POLYPRENYL-1,4-BENZOQUINOL METHYLASE, MITOCHONDRIAL"/>
    <property type="match status" value="1"/>
</dbReference>